<dbReference type="STRING" id="1790137.AXE80_04350"/>
<dbReference type="Proteomes" id="UP000092967">
    <property type="component" value="Chromosome"/>
</dbReference>
<evidence type="ECO:0000313" key="1">
    <source>
        <dbReference type="EMBL" id="ANW95552.1"/>
    </source>
</evidence>
<dbReference type="InterPro" id="IPR029069">
    <property type="entry name" value="HotDog_dom_sf"/>
</dbReference>
<dbReference type="Gene3D" id="3.10.129.10">
    <property type="entry name" value="Hotdog Thioesterase"/>
    <property type="match status" value="1"/>
</dbReference>
<dbReference type="RefSeq" id="WP_068824790.1">
    <property type="nucleotide sequence ID" value="NZ_CP014224.1"/>
</dbReference>
<dbReference type="OrthoDB" id="9791529at2"/>
<name>A0A1B1Y450_9FLAO</name>
<dbReference type="Pfam" id="PF13279">
    <property type="entry name" value="4HBT_2"/>
    <property type="match status" value="1"/>
</dbReference>
<keyword evidence="2" id="KW-1185">Reference proteome</keyword>
<evidence type="ECO:0000313" key="2">
    <source>
        <dbReference type="Proteomes" id="UP000092967"/>
    </source>
</evidence>
<accession>A0A1B1Y450</accession>
<proteinExistence type="predicted"/>
<protein>
    <submittedName>
        <fullName evidence="1">Thioesterase</fullName>
    </submittedName>
</protein>
<organism evidence="1 2">
    <name type="scientific">Wenyingzhuangia fucanilytica</name>
    <dbReference type="NCBI Taxonomy" id="1790137"/>
    <lineage>
        <taxon>Bacteria</taxon>
        <taxon>Pseudomonadati</taxon>
        <taxon>Bacteroidota</taxon>
        <taxon>Flavobacteriia</taxon>
        <taxon>Flavobacteriales</taxon>
        <taxon>Flavobacteriaceae</taxon>
        <taxon>Wenyingzhuangia</taxon>
    </lineage>
</organism>
<gene>
    <name evidence="1" type="ORF">AXE80_04350</name>
</gene>
<reference evidence="1 2" key="1">
    <citation type="submission" date="2016-02" db="EMBL/GenBank/DDBJ databases">
        <authorList>
            <person name="Wen L."/>
            <person name="He K."/>
            <person name="Yang H."/>
        </authorList>
    </citation>
    <scope>NUCLEOTIDE SEQUENCE [LARGE SCALE GENOMIC DNA]</scope>
    <source>
        <strain evidence="1 2">CZ1127</strain>
    </source>
</reference>
<dbReference type="AlphaFoldDB" id="A0A1B1Y450"/>
<dbReference type="CDD" id="cd00586">
    <property type="entry name" value="4HBT"/>
    <property type="match status" value="1"/>
</dbReference>
<dbReference type="SUPFAM" id="SSF54637">
    <property type="entry name" value="Thioesterase/thiol ester dehydrase-isomerase"/>
    <property type="match status" value="1"/>
</dbReference>
<dbReference type="EMBL" id="CP014224">
    <property type="protein sequence ID" value="ANW95552.1"/>
    <property type="molecule type" value="Genomic_DNA"/>
</dbReference>
<dbReference type="KEGG" id="wfu:AXE80_04350"/>
<sequence>MNKPKILTSSTKIRFQDCDPFNHLNNGRYIDYFINQREDQILNAYGIDIFQLIREEKIGWVVSNTQLAYLFPAFTMEEVCFESQTIEYSKKHLKAEIRMFNKDKTVLKSIAWMTFVHFDLKQNKTTEHSKKMMELFSEIVLPLNEKTFEERERNLRTIKKNS</sequence>